<dbReference type="GO" id="GO:0019136">
    <property type="term" value="F:deoxynucleoside kinase activity"/>
    <property type="evidence" value="ECO:0007669"/>
    <property type="project" value="InterPro"/>
</dbReference>
<evidence type="ECO:0000256" key="3">
    <source>
        <dbReference type="PIRSR" id="PIRSR000705-3"/>
    </source>
</evidence>
<feature type="active site" description="Proton acceptor" evidence="2">
    <location>
        <position position="92"/>
    </location>
</feature>
<dbReference type="GO" id="GO:0005524">
    <property type="term" value="F:ATP binding"/>
    <property type="evidence" value="ECO:0007669"/>
    <property type="project" value="UniProtKB-KW"/>
</dbReference>
<feature type="domain" description="Deoxynucleoside kinase" evidence="4">
    <location>
        <begin position="11"/>
        <end position="212"/>
    </location>
</feature>
<evidence type="ECO:0000313" key="5">
    <source>
        <dbReference type="EMBL" id="CAJ1405408.1"/>
    </source>
</evidence>
<dbReference type="Gene3D" id="3.40.50.300">
    <property type="entry name" value="P-loop containing nucleotide triphosphate hydrolases"/>
    <property type="match status" value="1"/>
</dbReference>
<reference evidence="5" key="1">
    <citation type="submission" date="2023-08" db="EMBL/GenBank/DDBJ databases">
        <authorList>
            <person name="Chen Y."/>
            <person name="Shah S."/>
            <person name="Dougan E. K."/>
            <person name="Thang M."/>
            <person name="Chan C."/>
        </authorList>
    </citation>
    <scope>NUCLEOTIDE SEQUENCE</scope>
</reference>
<dbReference type="InterPro" id="IPR031314">
    <property type="entry name" value="DNK_dom"/>
</dbReference>
<dbReference type="SUPFAM" id="SSF52540">
    <property type="entry name" value="P-loop containing nucleoside triphosphate hydrolases"/>
    <property type="match status" value="1"/>
</dbReference>
<dbReference type="AlphaFoldDB" id="A0AA36JFR7"/>
<evidence type="ECO:0000256" key="1">
    <source>
        <dbReference type="ARBA" id="ARBA00007420"/>
    </source>
</evidence>
<dbReference type="PIRSF" id="PIRSF000705">
    <property type="entry name" value="DNK"/>
    <property type="match status" value="1"/>
</dbReference>
<evidence type="ECO:0000256" key="2">
    <source>
        <dbReference type="PIRSR" id="PIRSR000705-1"/>
    </source>
</evidence>
<dbReference type="Proteomes" id="UP001178507">
    <property type="component" value="Unassembled WGS sequence"/>
</dbReference>
<feature type="binding site" evidence="3">
    <location>
        <begin position="15"/>
        <end position="23"/>
    </location>
    <ligand>
        <name>ATP</name>
        <dbReference type="ChEBI" id="CHEBI:30616"/>
    </ligand>
</feature>
<keyword evidence="3" id="KW-0067">ATP-binding</keyword>
<comment type="caution">
    <text evidence="5">The sequence shown here is derived from an EMBL/GenBank/DDBJ whole genome shotgun (WGS) entry which is preliminary data.</text>
</comment>
<comment type="similarity">
    <text evidence="1">Belongs to the DCK/DGK family.</text>
</comment>
<protein>
    <recommendedName>
        <fullName evidence="4">Deoxynucleoside kinase domain-containing protein</fullName>
    </recommendedName>
</protein>
<dbReference type="GO" id="GO:0005737">
    <property type="term" value="C:cytoplasm"/>
    <property type="evidence" value="ECO:0007669"/>
    <property type="project" value="TreeGrafter"/>
</dbReference>
<keyword evidence="6" id="KW-1185">Reference proteome</keyword>
<sequence length="249" mass="29621">MLQLTKKHLLIIVDGIIACGKTTLLDALVSSEGFEVFREPSDLWWHLLNNFYEVFKQGSPKQKRKAVKELEEMIFKHHKDIATRRLTHAVSERSLQSAVRVFCRALKESDMMDSGLYQEFEKNLEHVEKDERHVPTFVVYFAIDPQEAFRRMLHRAKVEHLRHFEKEVPLKYLTLLRRMYEELYRHRVNSDVIVIEAGQPSDEVQRDVADEFEKRREQCQRVLRDKGFAPKLLDDVIRQFRRRSPQAFA</sequence>
<proteinExistence type="inferred from homology"/>
<feature type="binding site" evidence="3">
    <location>
        <begin position="151"/>
        <end position="155"/>
    </location>
    <ligand>
        <name>ATP</name>
        <dbReference type="ChEBI" id="CHEBI:30616"/>
    </ligand>
</feature>
<dbReference type="InterPro" id="IPR027417">
    <property type="entry name" value="P-loop_NTPase"/>
</dbReference>
<organism evidence="5 6">
    <name type="scientific">Effrenium voratum</name>
    <dbReference type="NCBI Taxonomy" id="2562239"/>
    <lineage>
        <taxon>Eukaryota</taxon>
        <taxon>Sar</taxon>
        <taxon>Alveolata</taxon>
        <taxon>Dinophyceae</taxon>
        <taxon>Suessiales</taxon>
        <taxon>Symbiodiniaceae</taxon>
        <taxon>Effrenium</taxon>
    </lineage>
</organism>
<name>A0AA36JFR7_9DINO</name>
<dbReference type="Pfam" id="PF01712">
    <property type="entry name" value="dNK"/>
    <property type="match status" value="1"/>
</dbReference>
<keyword evidence="3" id="KW-0547">Nucleotide-binding</keyword>
<dbReference type="EMBL" id="CAUJNA010003583">
    <property type="protein sequence ID" value="CAJ1405408.1"/>
    <property type="molecule type" value="Genomic_DNA"/>
</dbReference>
<dbReference type="InterPro" id="IPR050566">
    <property type="entry name" value="Deoxyribonucleoside_kinase"/>
</dbReference>
<gene>
    <name evidence="5" type="ORF">EVOR1521_LOCUS27629</name>
</gene>
<accession>A0AA36JFR7</accession>
<dbReference type="PANTHER" id="PTHR10513:SF35">
    <property type="entry name" value="DEOXYADENOSINE KINASE"/>
    <property type="match status" value="1"/>
</dbReference>
<evidence type="ECO:0000259" key="4">
    <source>
        <dbReference type="Pfam" id="PF01712"/>
    </source>
</evidence>
<dbReference type="PANTHER" id="PTHR10513">
    <property type="entry name" value="DEOXYNUCLEOSIDE KINASE"/>
    <property type="match status" value="1"/>
</dbReference>
<evidence type="ECO:0000313" key="6">
    <source>
        <dbReference type="Proteomes" id="UP001178507"/>
    </source>
</evidence>
<dbReference type="InterPro" id="IPR002624">
    <property type="entry name" value="DCK/DGK"/>
</dbReference>